<feature type="transmembrane region" description="Helical" evidence="1">
    <location>
        <begin position="115"/>
        <end position="133"/>
    </location>
</feature>
<feature type="transmembrane region" description="Helical" evidence="1">
    <location>
        <begin position="40"/>
        <end position="61"/>
    </location>
</feature>
<dbReference type="InterPro" id="IPR046513">
    <property type="entry name" value="DUF6691"/>
</dbReference>
<gene>
    <name evidence="2" type="ORF">SAMN05660652_02894</name>
</gene>
<dbReference type="AlphaFoldDB" id="A0A1G8I0U8"/>
<keyword evidence="1" id="KW-0812">Transmembrane</keyword>
<dbReference type="STRING" id="83767.SAMN05660652_02894"/>
<protein>
    <recommendedName>
        <fullName evidence="4">Sulphur transport domain-containing protein</fullName>
    </recommendedName>
</protein>
<proteinExistence type="predicted"/>
<dbReference type="Pfam" id="PF20398">
    <property type="entry name" value="DUF6691"/>
    <property type="match status" value="1"/>
</dbReference>
<organism evidence="2 3">
    <name type="scientific">Propionivibrio dicarboxylicus</name>
    <dbReference type="NCBI Taxonomy" id="83767"/>
    <lineage>
        <taxon>Bacteria</taxon>
        <taxon>Pseudomonadati</taxon>
        <taxon>Pseudomonadota</taxon>
        <taxon>Betaproteobacteria</taxon>
        <taxon>Rhodocyclales</taxon>
        <taxon>Rhodocyclaceae</taxon>
        <taxon>Propionivibrio</taxon>
    </lineage>
</organism>
<accession>A0A1G8I0U8</accession>
<dbReference type="RefSeq" id="WP_091938613.1">
    <property type="nucleotide sequence ID" value="NZ_FNCY01000013.1"/>
</dbReference>
<dbReference type="EMBL" id="FNCY01000013">
    <property type="protein sequence ID" value="SDI12371.1"/>
    <property type="molecule type" value="Genomic_DNA"/>
</dbReference>
<name>A0A1G8I0U8_9RHOO</name>
<evidence type="ECO:0008006" key="4">
    <source>
        <dbReference type="Google" id="ProtNLM"/>
    </source>
</evidence>
<keyword evidence="1" id="KW-1133">Transmembrane helix</keyword>
<keyword evidence="1" id="KW-0472">Membrane</keyword>
<feature type="transmembrane region" description="Helical" evidence="1">
    <location>
        <begin position="82"/>
        <end position="109"/>
    </location>
</feature>
<evidence type="ECO:0000313" key="2">
    <source>
        <dbReference type="EMBL" id="SDI12371.1"/>
    </source>
</evidence>
<evidence type="ECO:0000256" key="1">
    <source>
        <dbReference type="SAM" id="Phobius"/>
    </source>
</evidence>
<evidence type="ECO:0000313" key="3">
    <source>
        <dbReference type="Proteomes" id="UP000198607"/>
    </source>
</evidence>
<dbReference type="OrthoDB" id="9790409at2"/>
<reference evidence="2 3" key="1">
    <citation type="submission" date="2016-10" db="EMBL/GenBank/DDBJ databases">
        <authorList>
            <person name="de Groot N.N."/>
        </authorList>
    </citation>
    <scope>NUCLEOTIDE SEQUENCE [LARGE SCALE GENOMIC DNA]</scope>
    <source>
        <strain evidence="2 3">DSM 5885</strain>
    </source>
</reference>
<sequence length="142" mass="14516">MNLFIAALAGLLFGLGLVVSGMGNPAKVQAFLDLGGAWDPSLMLVMGGAIAVALPAFRLAASRSLSFRARPMRLPSARAIDLPLVGGSLIFGIGWGLAGICPGPAFVLLGAGVPGGWIFFAGLVAGMALFELLRRRVATPRG</sequence>
<dbReference type="Proteomes" id="UP000198607">
    <property type="component" value="Unassembled WGS sequence"/>
</dbReference>
<keyword evidence="3" id="KW-1185">Reference proteome</keyword>